<accession>A0ABW4CI28</accession>
<protein>
    <recommendedName>
        <fullName evidence="3">DUF1737 domain-containing protein</fullName>
    </recommendedName>
</protein>
<evidence type="ECO:0000313" key="1">
    <source>
        <dbReference type="EMBL" id="MFD1429754.1"/>
    </source>
</evidence>
<comment type="caution">
    <text evidence="1">The sequence shown here is derived from an EMBL/GenBank/DDBJ whole genome shotgun (WGS) entry which is preliminary data.</text>
</comment>
<dbReference type="Proteomes" id="UP001597196">
    <property type="component" value="Unassembled WGS sequence"/>
</dbReference>
<dbReference type="EMBL" id="JBHTOC010000007">
    <property type="protein sequence ID" value="MFD1429754.1"/>
    <property type="molecule type" value="Genomic_DNA"/>
</dbReference>
<name>A0ABW4CI28_9LACO</name>
<sequence>MDNIYRIKEITSASAAADANAYLEKGWRLVTAGTKTIIDDLGDSYQTIAYVVGATKQQWDEYNAVRASAKIDSPLKPDLFRDGNE</sequence>
<dbReference type="RefSeq" id="WP_203637034.1">
    <property type="nucleotide sequence ID" value="NZ_BOLS01000006.1"/>
</dbReference>
<organism evidence="1 2">
    <name type="scientific">Lacticaseibacillus mingshuiensis</name>
    <dbReference type="NCBI Taxonomy" id="2799574"/>
    <lineage>
        <taxon>Bacteria</taxon>
        <taxon>Bacillati</taxon>
        <taxon>Bacillota</taxon>
        <taxon>Bacilli</taxon>
        <taxon>Lactobacillales</taxon>
        <taxon>Lactobacillaceae</taxon>
        <taxon>Lacticaseibacillus</taxon>
    </lineage>
</organism>
<gene>
    <name evidence="1" type="ORF">ACFQ4P_05790</name>
</gene>
<keyword evidence="2" id="KW-1185">Reference proteome</keyword>
<proteinExistence type="predicted"/>
<evidence type="ECO:0008006" key="3">
    <source>
        <dbReference type="Google" id="ProtNLM"/>
    </source>
</evidence>
<evidence type="ECO:0000313" key="2">
    <source>
        <dbReference type="Proteomes" id="UP001597196"/>
    </source>
</evidence>
<reference evidence="2" key="1">
    <citation type="journal article" date="2019" name="Int. J. Syst. Evol. Microbiol.">
        <title>The Global Catalogue of Microorganisms (GCM) 10K type strain sequencing project: providing services to taxonomists for standard genome sequencing and annotation.</title>
        <authorList>
            <consortium name="The Broad Institute Genomics Platform"/>
            <consortium name="The Broad Institute Genome Sequencing Center for Infectious Disease"/>
            <person name="Wu L."/>
            <person name="Ma J."/>
        </authorList>
    </citation>
    <scope>NUCLEOTIDE SEQUENCE [LARGE SCALE GENOMIC DNA]</scope>
    <source>
        <strain evidence="2">CCM 8980</strain>
    </source>
</reference>